<accession>A0AAD9Q9D4</accession>
<evidence type="ECO:0000256" key="1">
    <source>
        <dbReference type="SAM" id="Phobius"/>
    </source>
</evidence>
<keyword evidence="1" id="KW-0812">Transmembrane</keyword>
<dbReference type="AlphaFoldDB" id="A0AAD9Q9D4"/>
<keyword evidence="1" id="KW-0472">Membrane</keyword>
<proteinExistence type="predicted"/>
<dbReference type="EMBL" id="JARQWQ010000052">
    <property type="protein sequence ID" value="KAK2557004.1"/>
    <property type="molecule type" value="Genomic_DNA"/>
</dbReference>
<sequence length="178" mass="19981">MALPPKITTLVHLDWDITQLKLLMSTQKNQGEDGSLFLKAMENGGQHLVTDPPDVFFLCPDVIWGALVFPIRAITICFLEQCSKLGAVYLDEAVHYATTFPLSPTAGHLYSFSCWVDNRKEVDSFCMLPDSGNQFMEVPPPKFTLADSLGFICKFLWVANTVGVLVAYNSWVFKKRNK</sequence>
<protein>
    <submittedName>
        <fullName evidence="2">Uncharacterized protein</fullName>
    </submittedName>
</protein>
<reference evidence="2" key="2">
    <citation type="journal article" date="2023" name="Science">
        <title>Genomic signatures of disease resistance in endangered staghorn corals.</title>
        <authorList>
            <person name="Vollmer S.V."/>
            <person name="Selwyn J.D."/>
            <person name="Despard B.A."/>
            <person name="Roesel C.L."/>
        </authorList>
    </citation>
    <scope>NUCLEOTIDE SEQUENCE</scope>
    <source>
        <strain evidence="2">K2</strain>
    </source>
</reference>
<keyword evidence="3" id="KW-1185">Reference proteome</keyword>
<evidence type="ECO:0000313" key="3">
    <source>
        <dbReference type="Proteomes" id="UP001249851"/>
    </source>
</evidence>
<feature type="transmembrane region" description="Helical" evidence="1">
    <location>
        <begin position="155"/>
        <end position="173"/>
    </location>
</feature>
<reference evidence="2" key="1">
    <citation type="journal article" date="2023" name="G3 (Bethesda)">
        <title>Whole genome assembly and annotation of the endangered Caribbean coral Acropora cervicornis.</title>
        <authorList>
            <person name="Selwyn J.D."/>
            <person name="Vollmer S.V."/>
        </authorList>
    </citation>
    <scope>NUCLEOTIDE SEQUENCE</scope>
    <source>
        <strain evidence="2">K2</strain>
    </source>
</reference>
<gene>
    <name evidence="2" type="ORF">P5673_020851</name>
</gene>
<comment type="caution">
    <text evidence="2">The sequence shown here is derived from an EMBL/GenBank/DDBJ whole genome shotgun (WGS) entry which is preliminary data.</text>
</comment>
<dbReference type="Proteomes" id="UP001249851">
    <property type="component" value="Unassembled WGS sequence"/>
</dbReference>
<name>A0AAD9Q9D4_ACRCE</name>
<keyword evidence="1" id="KW-1133">Transmembrane helix</keyword>
<evidence type="ECO:0000313" key="2">
    <source>
        <dbReference type="EMBL" id="KAK2557004.1"/>
    </source>
</evidence>
<feature type="non-terminal residue" evidence="2">
    <location>
        <position position="178"/>
    </location>
</feature>
<organism evidence="2 3">
    <name type="scientific">Acropora cervicornis</name>
    <name type="common">Staghorn coral</name>
    <dbReference type="NCBI Taxonomy" id="6130"/>
    <lineage>
        <taxon>Eukaryota</taxon>
        <taxon>Metazoa</taxon>
        <taxon>Cnidaria</taxon>
        <taxon>Anthozoa</taxon>
        <taxon>Hexacorallia</taxon>
        <taxon>Scleractinia</taxon>
        <taxon>Astrocoeniina</taxon>
        <taxon>Acroporidae</taxon>
        <taxon>Acropora</taxon>
    </lineage>
</organism>